<dbReference type="Proteomes" id="UP000000845">
    <property type="component" value="Chromosome"/>
</dbReference>
<reference evidence="3" key="1">
    <citation type="submission" date="2009-09" db="EMBL/GenBank/DDBJ databases">
        <title>The complete chromosome of Sebaldella termitidis ATCC 33386.</title>
        <authorList>
            <consortium name="US DOE Joint Genome Institute (JGI-PGF)"/>
            <person name="Lucas S."/>
            <person name="Copeland A."/>
            <person name="Lapidus A."/>
            <person name="Glavina del Rio T."/>
            <person name="Dalin E."/>
            <person name="Tice H."/>
            <person name="Bruce D."/>
            <person name="Goodwin L."/>
            <person name="Pitluck S."/>
            <person name="Kyrpides N."/>
            <person name="Mavromatis K."/>
            <person name="Ivanova N."/>
            <person name="Mikhailova N."/>
            <person name="Sims D."/>
            <person name="Meincke L."/>
            <person name="Brettin T."/>
            <person name="Detter J.C."/>
            <person name="Han C."/>
            <person name="Larimer F."/>
            <person name="Land M."/>
            <person name="Hauser L."/>
            <person name="Markowitz V."/>
            <person name="Cheng J.F."/>
            <person name="Hugenholtz P."/>
            <person name="Woyke T."/>
            <person name="Wu D."/>
            <person name="Eisen J.A."/>
        </authorList>
    </citation>
    <scope>NUCLEOTIDE SEQUENCE [LARGE SCALE GENOMIC DNA]</scope>
    <source>
        <strain evidence="3">ATCC 33386 / NCTC 11300</strain>
    </source>
</reference>
<evidence type="ECO:0000256" key="1">
    <source>
        <dbReference type="SAM" id="Phobius"/>
    </source>
</evidence>
<dbReference type="AlphaFoldDB" id="D1AI09"/>
<proteinExistence type="predicted"/>
<keyword evidence="1" id="KW-1133">Transmembrane helix</keyword>
<keyword evidence="3" id="KW-1185">Reference proteome</keyword>
<accession>D1AI09</accession>
<dbReference type="eggNOG" id="COG1555">
    <property type="taxonomic scope" value="Bacteria"/>
</dbReference>
<dbReference type="EMBL" id="CP001739">
    <property type="protein sequence ID" value="ACZ08393.1"/>
    <property type="molecule type" value="Genomic_DNA"/>
</dbReference>
<feature type="transmembrane region" description="Helical" evidence="1">
    <location>
        <begin position="70"/>
        <end position="96"/>
    </location>
</feature>
<reference evidence="2 3" key="2">
    <citation type="journal article" date="2010" name="Stand. Genomic Sci.">
        <title>Complete genome sequence of Sebaldella termitidis type strain (NCTC 11300).</title>
        <authorList>
            <person name="Harmon-Smith M."/>
            <person name="Celia L."/>
            <person name="Chertkov O."/>
            <person name="Lapidus A."/>
            <person name="Copeland A."/>
            <person name="Glavina Del Rio T."/>
            <person name="Nolan M."/>
            <person name="Lucas S."/>
            <person name="Tice H."/>
            <person name="Cheng J.F."/>
            <person name="Han C."/>
            <person name="Detter J.C."/>
            <person name="Bruce D."/>
            <person name="Goodwin L."/>
            <person name="Pitluck S."/>
            <person name="Pati A."/>
            <person name="Liolios K."/>
            <person name="Ivanova N."/>
            <person name="Mavromatis K."/>
            <person name="Mikhailova N."/>
            <person name="Chen A."/>
            <person name="Palaniappan K."/>
            <person name="Land M."/>
            <person name="Hauser L."/>
            <person name="Chang Y.J."/>
            <person name="Jeffries C.D."/>
            <person name="Brettin T."/>
            <person name="Goker M."/>
            <person name="Beck B."/>
            <person name="Bristow J."/>
            <person name="Eisen J.A."/>
            <person name="Markowitz V."/>
            <person name="Hugenholtz P."/>
            <person name="Kyrpides N.C."/>
            <person name="Klenk H.P."/>
            <person name="Chen F."/>
        </authorList>
    </citation>
    <scope>NUCLEOTIDE SEQUENCE [LARGE SCALE GENOMIC DNA]</scope>
    <source>
        <strain evidence="3">ATCC 33386 / NCTC 11300</strain>
    </source>
</reference>
<evidence type="ECO:0000313" key="3">
    <source>
        <dbReference type="Proteomes" id="UP000000845"/>
    </source>
</evidence>
<dbReference type="KEGG" id="str:Sterm_1534"/>
<dbReference type="SUPFAM" id="SSF47781">
    <property type="entry name" value="RuvA domain 2-like"/>
    <property type="match status" value="1"/>
</dbReference>
<gene>
    <name evidence="2" type="ordered locus">Sterm_1534</name>
</gene>
<dbReference type="Pfam" id="PF12836">
    <property type="entry name" value="HHH_3"/>
    <property type="match status" value="1"/>
</dbReference>
<feature type="transmembrane region" description="Helical" evidence="1">
    <location>
        <begin position="46"/>
        <end position="64"/>
    </location>
</feature>
<dbReference type="RefSeq" id="WP_012860989.1">
    <property type="nucleotide sequence ID" value="NC_013517.1"/>
</dbReference>
<name>D1AI09_SEBTE</name>
<keyword evidence="1" id="KW-0472">Membrane</keyword>
<organism evidence="2 3">
    <name type="scientific">Sebaldella termitidis (strain ATCC 33386 / NCTC 11300)</name>
    <dbReference type="NCBI Taxonomy" id="526218"/>
    <lineage>
        <taxon>Bacteria</taxon>
        <taxon>Fusobacteriati</taxon>
        <taxon>Fusobacteriota</taxon>
        <taxon>Fusobacteriia</taxon>
        <taxon>Fusobacteriales</taxon>
        <taxon>Leptotrichiaceae</taxon>
        <taxon>Sebaldella</taxon>
    </lineage>
</organism>
<protein>
    <submittedName>
        <fullName evidence="2">Uncharacterized protein</fullName>
    </submittedName>
</protein>
<dbReference type="HOGENOM" id="CLU_1137414_0_0_0"/>
<evidence type="ECO:0000313" key="2">
    <source>
        <dbReference type="EMBL" id="ACZ08393.1"/>
    </source>
</evidence>
<dbReference type="STRING" id="526218.Sterm_1534"/>
<keyword evidence="1" id="KW-0812">Transmembrane</keyword>
<dbReference type="InterPro" id="IPR010994">
    <property type="entry name" value="RuvA_2-like"/>
</dbReference>
<sequence>MNTENTNNKDNDALGILLIFLSLGGIFNFIIFYILGARGKYKTSTLLGHFYLVGFVLLSLFEVFDKILHPLILFVYCILIIASYIIGFLAICVCSYDAYKRLSFFKYLDDFTVKNKDFYAMSNEELKNFVIEQNPQALKDAVSSITVKDISLNENNSLEVKTQVSDKPKISINTIKYEELSALPFFNSSFAEEAVENRKSGILFNNMEDLKEFLHIDDQSAATLENLVTFSTKKKKSAKKNTNK</sequence>
<feature type="transmembrane region" description="Helical" evidence="1">
    <location>
        <begin position="13"/>
        <end position="34"/>
    </location>
</feature>
<dbReference type="Gene3D" id="1.10.150.320">
    <property type="entry name" value="Photosystem II 12 kDa extrinsic protein"/>
    <property type="match status" value="1"/>
</dbReference>